<feature type="domain" description="RRM" evidence="4">
    <location>
        <begin position="307"/>
        <end position="379"/>
    </location>
</feature>
<gene>
    <name evidence="5" type="ORF">FA14DRAFT_179259</name>
</gene>
<sequence>MNSLYDSARSPRSRWITVSNLPREANENWLKMLFAPAGVVESVHFSMEDCGGVASLLFGEVEQAKKALEFNGFNALGIRIDVRVRADPPESYQSNGQKHNTLALARPNNLPTLSNHFSGPFDRNNSQGKVVANNHYPMDSAPTHKNLYVLNLPLDATPDQLTALFASYGNVVHCVILAMLDAQARRRGFIDMSSPKEAKEAIEGLNGFVWHGYPIEVSYAIVQRSGGPFDQNAGRPVIKRNVPRNRFNTGPRRIPSDSAIDPSVMANLTHHFSQQMNFGQGHNVAAPHALHNNATDQHGGGAVVDPYTIFIAGMDPAAIIDDDDFRTALEHYGAITAATLCRDENGTSRGFGIVTFATQQAATNVCEAINGKVIEGRRLTAHKYVYQPPSAQGALNPFLQASSPLSRRDGPNGNSAGPLMPLRFNNRSSLPTPSWSASNRISQGPVGSIGMQPSQMPNWPIRENPPDFFKLNTGSRPIEIKPDPDNAKKLADAFVPTAKASSTHQHQRDPSAGVGEHPVISRTPITSNSPWSSSTVASTNSLGLDGLSPQSTISMSSTALQTPESVRDRDSAGIWSNTHGSSVGNRNAWGNKHTNLAGSAILSLQSDVVEKNNSRPSMAMMAPVGHEKTSSPMRIMHATNNAQ</sequence>
<organism evidence="5 6">
    <name type="scientific">Meira miltonrushii</name>
    <dbReference type="NCBI Taxonomy" id="1280837"/>
    <lineage>
        <taxon>Eukaryota</taxon>
        <taxon>Fungi</taxon>
        <taxon>Dikarya</taxon>
        <taxon>Basidiomycota</taxon>
        <taxon>Ustilaginomycotina</taxon>
        <taxon>Exobasidiomycetes</taxon>
        <taxon>Exobasidiales</taxon>
        <taxon>Brachybasidiaceae</taxon>
        <taxon>Meira</taxon>
    </lineage>
</organism>
<evidence type="ECO:0000256" key="3">
    <source>
        <dbReference type="SAM" id="MobiDB-lite"/>
    </source>
</evidence>
<evidence type="ECO:0000259" key="4">
    <source>
        <dbReference type="PROSITE" id="PS50102"/>
    </source>
</evidence>
<proteinExistence type="predicted"/>
<feature type="compositionally biased region" description="Polar residues" evidence="3">
    <location>
        <begin position="555"/>
        <end position="564"/>
    </location>
</feature>
<dbReference type="EMBL" id="KZ819603">
    <property type="protein sequence ID" value="PWN35892.1"/>
    <property type="molecule type" value="Genomic_DNA"/>
</dbReference>
<dbReference type="InterPro" id="IPR035979">
    <property type="entry name" value="RBD_domain_sf"/>
</dbReference>
<dbReference type="CDD" id="cd00590">
    <property type="entry name" value="RRM_SF"/>
    <property type="match status" value="2"/>
</dbReference>
<feature type="domain" description="RRM" evidence="4">
    <location>
        <begin position="145"/>
        <end position="222"/>
    </location>
</feature>
<dbReference type="InterPro" id="IPR012677">
    <property type="entry name" value="Nucleotide-bd_a/b_plait_sf"/>
</dbReference>
<dbReference type="InParanoid" id="A0A316VE84"/>
<dbReference type="Pfam" id="PF00076">
    <property type="entry name" value="RRM_1"/>
    <property type="match status" value="3"/>
</dbReference>
<evidence type="ECO:0000256" key="1">
    <source>
        <dbReference type="ARBA" id="ARBA00022884"/>
    </source>
</evidence>
<dbReference type="PANTHER" id="PTHR48025">
    <property type="entry name" value="OS02G0815200 PROTEIN"/>
    <property type="match status" value="1"/>
</dbReference>
<keyword evidence="1 2" id="KW-0694">RNA-binding</keyword>
<dbReference type="InterPro" id="IPR000504">
    <property type="entry name" value="RRM_dom"/>
</dbReference>
<dbReference type="GO" id="GO:0003729">
    <property type="term" value="F:mRNA binding"/>
    <property type="evidence" value="ECO:0007669"/>
    <property type="project" value="TreeGrafter"/>
</dbReference>
<dbReference type="GeneID" id="37022692"/>
<feature type="region of interest" description="Disordered" evidence="3">
    <location>
        <begin position="497"/>
        <end position="538"/>
    </location>
</feature>
<dbReference type="SUPFAM" id="SSF54928">
    <property type="entry name" value="RNA-binding domain, RBD"/>
    <property type="match status" value="2"/>
</dbReference>
<feature type="region of interest" description="Disordered" evidence="3">
    <location>
        <begin position="555"/>
        <end position="587"/>
    </location>
</feature>
<feature type="compositionally biased region" description="Polar residues" evidence="3">
    <location>
        <begin position="523"/>
        <end position="538"/>
    </location>
</feature>
<dbReference type="Proteomes" id="UP000245771">
    <property type="component" value="Unassembled WGS sequence"/>
</dbReference>
<dbReference type="PANTHER" id="PTHR48025:SF1">
    <property type="entry name" value="RRM DOMAIN-CONTAINING PROTEIN"/>
    <property type="match status" value="1"/>
</dbReference>
<dbReference type="InterPro" id="IPR050502">
    <property type="entry name" value="Euk_RNA-bind_prot"/>
</dbReference>
<protein>
    <submittedName>
        <fullName evidence="5">RNA-binding domain-containing protein</fullName>
    </submittedName>
</protein>
<evidence type="ECO:0000256" key="2">
    <source>
        <dbReference type="PROSITE-ProRule" id="PRU00176"/>
    </source>
</evidence>
<keyword evidence="6" id="KW-1185">Reference proteome</keyword>
<feature type="domain" description="RRM" evidence="4">
    <location>
        <begin position="14"/>
        <end position="87"/>
    </location>
</feature>
<dbReference type="PROSITE" id="PS50102">
    <property type="entry name" value="RRM"/>
    <property type="match status" value="3"/>
</dbReference>
<dbReference type="Gene3D" id="3.30.70.330">
    <property type="match status" value="3"/>
</dbReference>
<reference evidence="5 6" key="1">
    <citation type="journal article" date="2018" name="Mol. Biol. Evol.">
        <title>Broad Genomic Sampling Reveals a Smut Pathogenic Ancestry of the Fungal Clade Ustilaginomycotina.</title>
        <authorList>
            <person name="Kijpornyongpan T."/>
            <person name="Mondo S.J."/>
            <person name="Barry K."/>
            <person name="Sandor L."/>
            <person name="Lee J."/>
            <person name="Lipzen A."/>
            <person name="Pangilinan J."/>
            <person name="LaButti K."/>
            <person name="Hainaut M."/>
            <person name="Henrissat B."/>
            <person name="Grigoriev I.V."/>
            <person name="Spatafora J.W."/>
            <person name="Aime M.C."/>
        </authorList>
    </citation>
    <scope>NUCLEOTIDE SEQUENCE [LARGE SCALE GENOMIC DNA]</scope>
    <source>
        <strain evidence="5 6">MCA 3882</strain>
    </source>
</reference>
<feature type="region of interest" description="Disordered" evidence="3">
    <location>
        <begin position="241"/>
        <end position="260"/>
    </location>
</feature>
<name>A0A316VE84_9BASI</name>
<dbReference type="AlphaFoldDB" id="A0A316VE84"/>
<evidence type="ECO:0000313" key="5">
    <source>
        <dbReference type="EMBL" id="PWN35892.1"/>
    </source>
</evidence>
<dbReference type="OrthoDB" id="6159137at2759"/>
<dbReference type="SMART" id="SM00360">
    <property type="entry name" value="RRM"/>
    <property type="match status" value="3"/>
</dbReference>
<evidence type="ECO:0000313" key="6">
    <source>
        <dbReference type="Proteomes" id="UP000245771"/>
    </source>
</evidence>
<dbReference type="STRING" id="1280837.A0A316VE84"/>
<feature type="region of interest" description="Disordered" evidence="3">
    <location>
        <begin position="623"/>
        <end position="643"/>
    </location>
</feature>
<accession>A0A316VE84</accession>
<feature type="compositionally biased region" description="Polar residues" evidence="3">
    <location>
        <begin position="574"/>
        <end position="585"/>
    </location>
</feature>
<dbReference type="RefSeq" id="XP_025356194.1">
    <property type="nucleotide sequence ID" value="XM_025500911.1"/>
</dbReference>